<feature type="domain" description="Calcium/calmodulin-dependent protein kinase II association-domain" evidence="2">
    <location>
        <begin position="48"/>
        <end position="165"/>
    </location>
</feature>
<evidence type="ECO:0000313" key="4">
    <source>
        <dbReference type="Proteomes" id="UP000538507"/>
    </source>
</evidence>
<organism evidence="3 4">
    <name type="scientific">Rhizobium leguminosarum</name>
    <dbReference type="NCBI Taxonomy" id="384"/>
    <lineage>
        <taxon>Bacteria</taxon>
        <taxon>Pseudomonadati</taxon>
        <taxon>Pseudomonadota</taxon>
        <taxon>Alphaproteobacteria</taxon>
        <taxon>Hyphomicrobiales</taxon>
        <taxon>Rhizobiaceae</taxon>
        <taxon>Rhizobium/Agrobacterium group</taxon>
        <taxon>Rhizobium</taxon>
    </lineage>
</organism>
<dbReference type="InterPro" id="IPR013543">
    <property type="entry name" value="Ca/CaM-dep_prot_kinase-assoc"/>
</dbReference>
<name>A0AAE2SYJ5_RHILE</name>
<dbReference type="EMBL" id="JACIGO010000008">
    <property type="protein sequence ID" value="MBB4293081.1"/>
    <property type="molecule type" value="Genomic_DNA"/>
</dbReference>
<keyword evidence="1" id="KW-0732">Signal</keyword>
<feature type="chain" id="PRO_5041961721" evidence="1">
    <location>
        <begin position="38"/>
        <end position="167"/>
    </location>
</feature>
<dbReference type="Gene3D" id="3.10.450.50">
    <property type="match status" value="1"/>
</dbReference>
<dbReference type="GO" id="GO:0005516">
    <property type="term" value="F:calmodulin binding"/>
    <property type="evidence" value="ECO:0007669"/>
    <property type="project" value="InterPro"/>
</dbReference>
<dbReference type="GO" id="GO:0004683">
    <property type="term" value="F:calcium/calmodulin-dependent protein kinase activity"/>
    <property type="evidence" value="ECO:0007669"/>
    <property type="project" value="InterPro"/>
</dbReference>
<evidence type="ECO:0000259" key="2">
    <source>
        <dbReference type="Pfam" id="PF08332"/>
    </source>
</evidence>
<dbReference type="Pfam" id="PF08332">
    <property type="entry name" value="CaMKII_AD"/>
    <property type="match status" value="1"/>
</dbReference>
<reference evidence="3 4" key="1">
    <citation type="submission" date="2020-08" db="EMBL/GenBank/DDBJ databases">
        <title>Genomic Encyclopedia of Type Strains, Phase IV (KMG-V): Genome sequencing to study the core and pangenomes of soil and plant-associated prokaryotes.</title>
        <authorList>
            <person name="Whitman W."/>
        </authorList>
    </citation>
    <scope>NUCLEOTIDE SEQUENCE [LARGE SCALE GENOMIC DNA]</scope>
    <source>
        <strain evidence="3 4">SEMIA 415</strain>
    </source>
</reference>
<dbReference type="InterPro" id="IPR016887">
    <property type="entry name" value="UCP028470_steroid_isom-rel"/>
</dbReference>
<protein>
    <submittedName>
        <fullName evidence="3">Uncharacterized protein (TIGR02246 family)</fullName>
    </submittedName>
</protein>
<dbReference type="NCBIfam" id="TIGR02246">
    <property type="entry name" value="SgcJ/EcaC family oxidoreductase"/>
    <property type="match status" value="1"/>
</dbReference>
<sequence length="167" mass="18628">MTTTCDQNRDPSLRSRQPSASAAALVLGFVHVQAAAAAETATCAPVSEEQVANLFDRWNSSLATLSPQEVAKNYSEDSVLLATLANKLRLTQAERIDYFEHFLAKEPKGHIDSRDIKTGCNWAVDTRTYTFTMKDGSKVPARYTHTYEFKDGNWLITSHHSSMMPEK</sequence>
<dbReference type="AlphaFoldDB" id="A0AAE2SYJ5"/>
<dbReference type="PIRSF" id="PIRSF028470">
    <property type="entry name" value="UCP028470"/>
    <property type="match status" value="1"/>
</dbReference>
<gene>
    <name evidence="3" type="ORF">GGE16_005166</name>
</gene>
<dbReference type="SUPFAM" id="SSF54427">
    <property type="entry name" value="NTF2-like"/>
    <property type="match status" value="1"/>
</dbReference>
<comment type="caution">
    <text evidence="3">The sequence shown here is derived from an EMBL/GenBank/DDBJ whole genome shotgun (WGS) entry which is preliminary data.</text>
</comment>
<accession>A0AAE2SYJ5</accession>
<dbReference type="Proteomes" id="UP000538507">
    <property type="component" value="Unassembled WGS sequence"/>
</dbReference>
<dbReference type="InterPro" id="IPR011944">
    <property type="entry name" value="Steroid_delta5-4_isomerase"/>
</dbReference>
<evidence type="ECO:0000313" key="3">
    <source>
        <dbReference type="EMBL" id="MBB4293081.1"/>
    </source>
</evidence>
<proteinExistence type="predicted"/>
<evidence type="ECO:0000256" key="1">
    <source>
        <dbReference type="SAM" id="SignalP"/>
    </source>
</evidence>
<feature type="signal peptide" evidence="1">
    <location>
        <begin position="1"/>
        <end position="37"/>
    </location>
</feature>
<dbReference type="InterPro" id="IPR032710">
    <property type="entry name" value="NTF2-like_dom_sf"/>
</dbReference>